<feature type="compositionally biased region" description="Basic and acidic residues" evidence="1">
    <location>
        <begin position="120"/>
        <end position="135"/>
    </location>
</feature>
<accession>F9WRM4</accession>
<keyword evidence="3" id="KW-1185">Reference proteome</keyword>
<dbReference type="EMBL" id="CAEX01005060">
    <property type="protein sequence ID" value="CCD20208.1"/>
    <property type="molecule type" value="Genomic_DNA"/>
</dbReference>
<gene>
    <name evidence="2" type="ORF">TvY486_0029800</name>
</gene>
<evidence type="ECO:0000313" key="2">
    <source>
        <dbReference type="EMBL" id="CCD20208.1"/>
    </source>
</evidence>
<protein>
    <submittedName>
        <fullName evidence="2">Uncharacterized protein</fullName>
    </submittedName>
</protein>
<feature type="region of interest" description="Disordered" evidence="1">
    <location>
        <begin position="120"/>
        <end position="175"/>
    </location>
</feature>
<name>F9WRM4_TRYVY</name>
<sequence length="516" mass="53540">MGPSTARASAVSASTATTPLTRLRSAPGPKAAGRCLQRHAVAGCRPCGVRRGAVRRTAFAQSEGMGICRRSRRVASSGEGTNGADTRLRLGTRVRGKGDAHGTSACLLSRACLRRVLGDGTRRAGRRDRAEDVHPDCNAARPRAARGDRGEGSGKATRQRFGQRGTLRGGRAQLHRGGGTALQEACALQALVEEAKAPLQKAHGNAVDAAATLHRGAGMATEYISVLASFAGGASGSGKACLLSTQAITTPGSNPSIQATLDAITDTHNGNAKTCSNLFKHKDGPEALAKLLARAKQLKSTEKLENHGGNNSYTANSNIGGAYAGSNTCPLLGHTSGSNAGINAANGQTATFGAHFTIKVSSGTAGQLDATHTAKYYQDEDSPKTIAAIAEAIEDAAKHTDHVDEKGACDGPMQEVCNGTQKVTHTLRAEMKEREASAARRTSLAKSTDKKDTSHKSAIQQGTDTRQDASEQDGKTAASREEGQKAEASAPRANLAHDTRKGWVALTFAAAPLTAR</sequence>
<organism evidence="2 3">
    <name type="scientific">Trypanosoma vivax (strain Y486)</name>
    <dbReference type="NCBI Taxonomy" id="1055687"/>
    <lineage>
        <taxon>Eukaryota</taxon>
        <taxon>Discoba</taxon>
        <taxon>Euglenozoa</taxon>
        <taxon>Kinetoplastea</taxon>
        <taxon>Metakinetoplastina</taxon>
        <taxon>Trypanosomatida</taxon>
        <taxon>Trypanosomatidae</taxon>
        <taxon>Trypanosoma</taxon>
        <taxon>Duttonella</taxon>
    </lineage>
</organism>
<dbReference type="SUPFAM" id="SSF58087">
    <property type="entry name" value="Variant surface glycoprotein (N-terminal domain)"/>
    <property type="match status" value="1"/>
</dbReference>
<dbReference type="AlphaFoldDB" id="F9WRM4"/>
<evidence type="ECO:0000256" key="1">
    <source>
        <dbReference type="SAM" id="MobiDB-lite"/>
    </source>
</evidence>
<proteinExistence type="predicted"/>
<reference evidence="2 3" key="1">
    <citation type="journal article" date="2012" name="Proc. Natl. Acad. Sci. U.S.A.">
        <title>Antigenic diversity is generated by distinct evolutionary mechanisms in African trypanosome species.</title>
        <authorList>
            <person name="Jackson A.P."/>
            <person name="Berry A."/>
            <person name="Aslett M."/>
            <person name="Allison H.C."/>
            <person name="Burton P."/>
            <person name="Vavrova-Anderson J."/>
            <person name="Brown R."/>
            <person name="Browne H."/>
            <person name="Corton N."/>
            <person name="Hauser H."/>
            <person name="Gamble J."/>
            <person name="Gilderthorp R."/>
            <person name="Marcello L."/>
            <person name="McQuillan J."/>
            <person name="Otto T.D."/>
            <person name="Quail M.A."/>
            <person name="Sanders M.J."/>
            <person name="van Tonder A."/>
            <person name="Ginger M.L."/>
            <person name="Field M.C."/>
            <person name="Barry J.D."/>
            <person name="Hertz-Fowler C."/>
            <person name="Berriman M."/>
        </authorList>
    </citation>
    <scope>NUCLEOTIDE SEQUENCE</scope>
    <source>
        <strain evidence="2 3">Y486</strain>
    </source>
</reference>
<evidence type="ECO:0000313" key="3">
    <source>
        <dbReference type="Proteomes" id="UP000009027"/>
    </source>
</evidence>
<feature type="compositionally biased region" description="Basic and acidic residues" evidence="1">
    <location>
        <begin position="465"/>
        <end position="485"/>
    </location>
</feature>
<dbReference type="VEuPathDB" id="TriTrypDB:TvY486_0029800"/>
<feature type="region of interest" description="Disordered" evidence="1">
    <location>
        <begin position="1"/>
        <end position="31"/>
    </location>
</feature>
<feature type="region of interest" description="Disordered" evidence="1">
    <location>
        <begin position="432"/>
        <end position="502"/>
    </location>
</feature>
<feature type="compositionally biased region" description="Low complexity" evidence="1">
    <location>
        <begin position="1"/>
        <end position="18"/>
    </location>
</feature>
<dbReference type="Proteomes" id="UP000009027">
    <property type="component" value="Unassembled WGS sequence"/>
</dbReference>